<evidence type="ECO:0000313" key="2">
    <source>
        <dbReference type="Proteomes" id="UP000535078"/>
    </source>
</evidence>
<dbReference type="RefSeq" id="WP_245198331.1">
    <property type="nucleotide sequence ID" value="NZ_JAATIT010000001.1"/>
</dbReference>
<comment type="caution">
    <text evidence="1">The sequence shown here is derived from an EMBL/GenBank/DDBJ whole genome shotgun (WGS) entry which is preliminary data.</text>
</comment>
<reference evidence="1 2" key="1">
    <citation type="submission" date="2020-03" db="EMBL/GenBank/DDBJ databases">
        <title>Genomic Encyclopedia of Type Strains, Phase IV (KMG-IV): sequencing the most valuable type-strain genomes for metagenomic binning, comparative biology and taxonomic classification.</title>
        <authorList>
            <person name="Goeker M."/>
        </authorList>
    </citation>
    <scope>NUCLEOTIDE SEQUENCE [LARGE SCALE GENOMIC DNA]</scope>
    <source>
        <strain evidence="1 2">DSM 25229</strain>
    </source>
</reference>
<sequence length="45" mass="4653">MSTLESGSVSERVTISAVVSRIITSSITSAIAMRVTTLPLCEIAA</sequence>
<proteinExistence type="predicted"/>
<name>A0A7X5XQF2_9SPHN</name>
<dbReference type="EMBL" id="JAATIT010000001">
    <property type="protein sequence ID" value="NJB88057.1"/>
    <property type="molecule type" value="Genomic_DNA"/>
</dbReference>
<gene>
    <name evidence="1" type="ORF">GGR90_000209</name>
</gene>
<organism evidence="1 2">
    <name type="scientific">Sphingopyxis italica</name>
    <dbReference type="NCBI Taxonomy" id="1129133"/>
    <lineage>
        <taxon>Bacteria</taxon>
        <taxon>Pseudomonadati</taxon>
        <taxon>Pseudomonadota</taxon>
        <taxon>Alphaproteobacteria</taxon>
        <taxon>Sphingomonadales</taxon>
        <taxon>Sphingomonadaceae</taxon>
        <taxon>Sphingopyxis</taxon>
    </lineage>
</organism>
<evidence type="ECO:0000313" key="1">
    <source>
        <dbReference type="EMBL" id="NJB88057.1"/>
    </source>
</evidence>
<keyword evidence="2" id="KW-1185">Reference proteome</keyword>
<protein>
    <submittedName>
        <fullName evidence="1">Uncharacterized protein</fullName>
    </submittedName>
</protein>
<dbReference type="Proteomes" id="UP000535078">
    <property type="component" value="Unassembled WGS sequence"/>
</dbReference>
<accession>A0A7X5XQF2</accession>
<dbReference type="AlphaFoldDB" id="A0A7X5XQF2"/>